<organism evidence="2 3">
    <name type="scientific">Gossypium trilobum</name>
    <dbReference type="NCBI Taxonomy" id="34281"/>
    <lineage>
        <taxon>Eukaryota</taxon>
        <taxon>Viridiplantae</taxon>
        <taxon>Streptophyta</taxon>
        <taxon>Embryophyta</taxon>
        <taxon>Tracheophyta</taxon>
        <taxon>Spermatophyta</taxon>
        <taxon>Magnoliopsida</taxon>
        <taxon>eudicotyledons</taxon>
        <taxon>Gunneridae</taxon>
        <taxon>Pentapetalae</taxon>
        <taxon>rosids</taxon>
        <taxon>malvids</taxon>
        <taxon>Malvales</taxon>
        <taxon>Malvaceae</taxon>
        <taxon>Malvoideae</taxon>
        <taxon>Gossypium</taxon>
    </lineage>
</organism>
<sequence length="61" mass="7224">MANLWHRGVKILELGAKMFLFKFFHKVDEDRVISDAQWTFNGHLLVFHRLQEEDDPLAISL</sequence>
<gene>
    <name evidence="2" type="ORF">Gotri_025079</name>
</gene>
<reference evidence="2 3" key="1">
    <citation type="journal article" date="2019" name="Genome Biol. Evol.">
        <title>Insights into the evolution of the New World diploid cottons (Gossypium, subgenus Houzingenia) based on genome sequencing.</title>
        <authorList>
            <person name="Grover C.E."/>
            <person name="Arick M.A. 2nd"/>
            <person name="Thrash A."/>
            <person name="Conover J.L."/>
            <person name="Sanders W.S."/>
            <person name="Peterson D.G."/>
            <person name="Frelichowski J.E."/>
            <person name="Scheffler J.A."/>
            <person name="Scheffler B.E."/>
            <person name="Wendel J.F."/>
        </authorList>
    </citation>
    <scope>NUCLEOTIDE SEQUENCE [LARGE SCALE GENOMIC DNA]</scope>
    <source>
        <strain evidence="2">8</strain>
        <tissue evidence="2">Leaf</tissue>
    </source>
</reference>
<feature type="domain" description="DUF4283" evidence="1">
    <location>
        <begin position="2"/>
        <end position="53"/>
    </location>
</feature>
<keyword evidence="3" id="KW-1185">Reference proteome</keyword>
<comment type="caution">
    <text evidence="2">The sequence shown here is derived from an EMBL/GenBank/DDBJ whole genome shotgun (WGS) entry which is preliminary data.</text>
</comment>
<name>A0A7J9FQ60_9ROSI</name>
<evidence type="ECO:0000313" key="3">
    <source>
        <dbReference type="Proteomes" id="UP000593568"/>
    </source>
</evidence>
<evidence type="ECO:0000313" key="2">
    <source>
        <dbReference type="EMBL" id="MBA0787318.1"/>
    </source>
</evidence>
<dbReference type="Pfam" id="PF14111">
    <property type="entry name" value="DUF4283"/>
    <property type="match status" value="1"/>
</dbReference>
<dbReference type="AlphaFoldDB" id="A0A7J9FQ60"/>
<dbReference type="InterPro" id="IPR025558">
    <property type="entry name" value="DUF4283"/>
</dbReference>
<dbReference type="Proteomes" id="UP000593568">
    <property type="component" value="Unassembled WGS sequence"/>
</dbReference>
<accession>A0A7J9FQ60</accession>
<evidence type="ECO:0000259" key="1">
    <source>
        <dbReference type="Pfam" id="PF14111"/>
    </source>
</evidence>
<dbReference type="EMBL" id="JABEZW010225646">
    <property type="protein sequence ID" value="MBA0787318.1"/>
    <property type="molecule type" value="Genomic_DNA"/>
</dbReference>
<proteinExistence type="predicted"/>
<protein>
    <recommendedName>
        <fullName evidence="1">DUF4283 domain-containing protein</fullName>
    </recommendedName>
</protein>
<feature type="non-terminal residue" evidence="2">
    <location>
        <position position="61"/>
    </location>
</feature>